<reference evidence="2" key="1">
    <citation type="submission" date="2021-01" db="EMBL/GenBank/DDBJ databases">
        <title>Genomic Encyclopedia of Type Strains, Phase IV (KMG-IV): sequencing the most valuable type-strain genomes for metagenomic binning, comparative biology and taxonomic classification.</title>
        <authorList>
            <person name="Goeker M."/>
        </authorList>
    </citation>
    <scope>NUCLEOTIDE SEQUENCE</scope>
    <source>
        <strain evidence="2">DSM 21943</strain>
    </source>
</reference>
<sequence>MKPPPPFLRSNGRGDDMQKLYFIAVAVFLVSGIVQIMYDRNPLFYLSSFILAGLFFVSGMMERQKKGSRE</sequence>
<evidence type="ECO:0000313" key="3">
    <source>
        <dbReference type="Proteomes" id="UP001179280"/>
    </source>
</evidence>
<keyword evidence="1" id="KW-0472">Membrane</keyword>
<keyword evidence="1" id="KW-0812">Transmembrane</keyword>
<keyword evidence="1" id="KW-1133">Transmembrane helix</keyword>
<gene>
    <name evidence="2" type="ORF">JOC54_001096</name>
</gene>
<comment type="caution">
    <text evidence="2">The sequence shown here is derived from an EMBL/GenBank/DDBJ whole genome shotgun (WGS) entry which is preliminary data.</text>
</comment>
<protein>
    <submittedName>
        <fullName evidence="2">Preprotein translocase subunit SecG</fullName>
    </submittedName>
</protein>
<evidence type="ECO:0000256" key="1">
    <source>
        <dbReference type="SAM" id="Phobius"/>
    </source>
</evidence>
<dbReference type="EMBL" id="JAFBCV010000002">
    <property type="protein sequence ID" value="MBM7837865.1"/>
    <property type="molecule type" value="Genomic_DNA"/>
</dbReference>
<proteinExistence type="predicted"/>
<feature type="transmembrane region" description="Helical" evidence="1">
    <location>
        <begin position="44"/>
        <end position="61"/>
    </location>
</feature>
<evidence type="ECO:0000313" key="2">
    <source>
        <dbReference type="EMBL" id="MBM7837865.1"/>
    </source>
</evidence>
<accession>A0ABS2SQU6</accession>
<dbReference type="Proteomes" id="UP001179280">
    <property type="component" value="Unassembled WGS sequence"/>
</dbReference>
<organism evidence="2 3">
    <name type="scientific">Shouchella xiaoxiensis</name>
    <dbReference type="NCBI Taxonomy" id="766895"/>
    <lineage>
        <taxon>Bacteria</taxon>
        <taxon>Bacillati</taxon>
        <taxon>Bacillota</taxon>
        <taxon>Bacilli</taxon>
        <taxon>Bacillales</taxon>
        <taxon>Bacillaceae</taxon>
        <taxon>Shouchella</taxon>
    </lineage>
</organism>
<keyword evidence="3" id="KW-1185">Reference proteome</keyword>
<feature type="transmembrane region" description="Helical" evidence="1">
    <location>
        <begin position="20"/>
        <end position="38"/>
    </location>
</feature>
<name>A0ABS2SQU6_9BACI</name>
<dbReference type="RefSeq" id="WP_054792903.1">
    <property type="nucleotide sequence ID" value="NZ_JAFBCV010000002.1"/>
</dbReference>